<dbReference type="InterPro" id="IPR000905">
    <property type="entry name" value="Gcp-like_dom"/>
</dbReference>
<dbReference type="InterPro" id="IPR022496">
    <property type="entry name" value="T6A_TsaB"/>
</dbReference>
<accession>A0A9E6MHN2</accession>
<evidence type="ECO:0000259" key="1">
    <source>
        <dbReference type="Pfam" id="PF00814"/>
    </source>
</evidence>
<evidence type="ECO:0000313" key="2">
    <source>
        <dbReference type="EMBL" id="QQV75287.1"/>
    </source>
</evidence>
<dbReference type="PANTHER" id="PTHR11735">
    <property type="entry name" value="TRNA N6-ADENOSINE THREONYLCARBAMOYLTRANSFERASE"/>
    <property type="match status" value="1"/>
</dbReference>
<organism evidence="2 3">
    <name type="scientific">Rickettsia tillamookensis</name>
    <dbReference type="NCBI Taxonomy" id="2761623"/>
    <lineage>
        <taxon>Bacteria</taxon>
        <taxon>Pseudomonadati</taxon>
        <taxon>Pseudomonadota</taxon>
        <taxon>Alphaproteobacteria</taxon>
        <taxon>Rickettsiales</taxon>
        <taxon>Rickettsiaceae</taxon>
        <taxon>Rickettsieae</taxon>
        <taxon>Rickettsia</taxon>
        <taxon>spotted fever group</taxon>
    </lineage>
</organism>
<name>A0A9E6MHN2_9RICK</name>
<dbReference type="Proteomes" id="UP000595296">
    <property type="component" value="Chromosome"/>
</dbReference>
<dbReference type="NCBIfam" id="TIGR03725">
    <property type="entry name" value="T6A_YeaZ"/>
    <property type="match status" value="1"/>
</dbReference>
<dbReference type="SUPFAM" id="SSF53067">
    <property type="entry name" value="Actin-like ATPase domain"/>
    <property type="match status" value="2"/>
</dbReference>
<dbReference type="InterPro" id="IPR043129">
    <property type="entry name" value="ATPase_NBD"/>
</dbReference>
<reference evidence="2 3" key="1">
    <citation type="journal article" date="2021" name="Int. J. Syst. Evol. Microbiol.">
        <title>Characterization of a novel transitional group Rickettsia species (Rickettsia tillamookensis sp. nov.) from the western black-legged tick, Ixodes pacificus.</title>
        <authorList>
            <person name="Gauthier D.T."/>
            <person name="Karpathy S.E."/>
            <person name="Grizzard S.L."/>
            <person name="Batra D."/>
            <person name="Rowe L.A."/>
            <person name="Paddock C.D."/>
        </authorList>
    </citation>
    <scope>NUCLEOTIDE SEQUENCE [LARGE SCALE GENOMIC DNA]</scope>
    <source>
        <strain evidence="2 3">Tillamook 23</strain>
    </source>
</reference>
<feature type="domain" description="Gcp-like" evidence="1">
    <location>
        <begin position="36"/>
        <end position="131"/>
    </location>
</feature>
<evidence type="ECO:0000313" key="3">
    <source>
        <dbReference type="Proteomes" id="UP000595296"/>
    </source>
</evidence>
<sequence>MKILAFDTANNTASVAISENENILAYIEELRPSMQAENLMPMIEDVIKSAKCSYDDLDYLAVTNGPGSFTGIRIGLASAKGILFAKENIKAVAVSNFEYAYFRAITQVKDYDKIYVFLNAYRSQLYMQVFHKSEEIEEPLLIDFEYAIKLLANEKGNIVCCGSGLEFIHHQIIHLPNIITLPRFARVKAWVICRYIANRLSSGMKLNSSIEPLYIRPPDAKIAINYVAPTPS</sequence>
<dbReference type="Pfam" id="PF00814">
    <property type="entry name" value="TsaD"/>
    <property type="match status" value="1"/>
</dbReference>
<dbReference type="RefSeq" id="WP_202068523.1">
    <property type="nucleotide sequence ID" value="NZ_CP060138.2"/>
</dbReference>
<protein>
    <recommendedName>
        <fullName evidence="1">Gcp-like domain-containing protein</fullName>
    </recommendedName>
</protein>
<gene>
    <name evidence="2" type="ORF">H6P87_00839</name>
</gene>
<keyword evidence="3" id="KW-1185">Reference proteome</keyword>
<proteinExistence type="predicted"/>
<dbReference type="EMBL" id="CP060138">
    <property type="protein sequence ID" value="QQV75287.1"/>
    <property type="molecule type" value="Genomic_DNA"/>
</dbReference>
<dbReference type="Gene3D" id="3.30.420.40">
    <property type="match status" value="2"/>
</dbReference>
<dbReference type="PANTHER" id="PTHR11735:SF11">
    <property type="entry name" value="TRNA THREONYLCARBAMOYLADENOSINE BIOSYNTHESIS PROTEIN TSAB"/>
    <property type="match status" value="1"/>
</dbReference>